<protein>
    <recommendedName>
        <fullName evidence="2">Bacteriophage Mu GpT domain-containing protein</fullName>
    </recommendedName>
</protein>
<name>A0A0F9SJL9_9ZZZZ</name>
<dbReference type="AlphaFoldDB" id="A0A0F9SJL9"/>
<gene>
    <name evidence="1" type="ORF">LCGC14_0511330</name>
</gene>
<reference evidence="1" key="1">
    <citation type="journal article" date="2015" name="Nature">
        <title>Complex archaea that bridge the gap between prokaryotes and eukaryotes.</title>
        <authorList>
            <person name="Spang A."/>
            <person name="Saw J.H."/>
            <person name="Jorgensen S.L."/>
            <person name="Zaremba-Niedzwiedzka K."/>
            <person name="Martijn J."/>
            <person name="Lind A.E."/>
            <person name="van Eijk R."/>
            <person name="Schleper C."/>
            <person name="Guy L."/>
            <person name="Ettema T.J."/>
        </authorList>
    </citation>
    <scope>NUCLEOTIDE SEQUENCE</scope>
</reference>
<accession>A0A0F9SJL9</accession>
<dbReference type="EMBL" id="LAZR01000622">
    <property type="protein sequence ID" value="KKN62517.1"/>
    <property type="molecule type" value="Genomic_DNA"/>
</dbReference>
<comment type="caution">
    <text evidence="1">The sequence shown here is derived from an EMBL/GenBank/DDBJ whole genome shotgun (WGS) entry which is preliminary data.</text>
</comment>
<evidence type="ECO:0000313" key="1">
    <source>
        <dbReference type="EMBL" id="KKN62517.1"/>
    </source>
</evidence>
<sequence length="290" mass="31794">MAQVTATTAIKFIDEHWSAELNRAIEFKLVIAALFSDWTSKMSGSGDVFHLPTRHNLTTNTKVSGSDATPEAITEVQQNFTVTTHQIVAQEIENFAEVMSKYDIRNEYTLASSYSLARAMDVACAALLDDNSTQTVGVLTAEMTDDNLIRSWQYLADSSASAPYKGIVSPACWGGFLKIEKFTNQLYNGDTGGKAVHEAQIGKIYQATMFQSQLTVGTAPNSSGHMWAGDHFIKIIKKPPTQDAWYSPLAKAYIVATDQIYHVDERLEADEAASVTTTAALHGVRLQSLK</sequence>
<proteinExistence type="predicted"/>
<organism evidence="1">
    <name type="scientific">marine sediment metagenome</name>
    <dbReference type="NCBI Taxonomy" id="412755"/>
    <lineage>
        <taxon>unclassified sequences</taxon>
        <taxon>metagenomes</taxon>
        <taxon>ecological metagenomes</taxon>
    </lineage>
</organism>
<evidence type="ECO:0008006" key="2">
    <source>
        <dbReference type="Google" id="ProtNLM"/>
    </source>
</evidence>